<comment type="caution">
    <text evidence="1">The sequence shown here is derived from an EMBL/GenBank/DDBJ whole genome shotgun (WGS) entry which is preliminary data.</text>
</comment>
<dbReference type="Pfam" id="PF12771">
    <property type="entry name" value="SusD-like_2"/>
    <property type="match status" value="1"/>
</dbReference>
<name>A0ABT1T2M4_9SPHI</name>
<keyword evidence="1" id="KW-0449">Lipoprotein</keyword>
<sequence>MKTKAYIILTTLISTLCITSCTKDFKELSVNPNAVDHALPQALLAPAITDIVAANMNRSQRIQNELMQVTVNMGDGEGKIFRYDIRKSEADYLYNNWYIDLTNINDVYKGGVETANNSYQGIALICRAWVFSLLTDTYGDVPYFEANRGKEGLFTPKFDRQKDIYTDIFKQLEAANDLLKTGANIPAASDPIYGGVVANWRKFGNSLYLRLLLRLSAKAEMNTPAKITEMIDTNPANYPIMTSNAESAILKWSGTAPYVSPFATWRPADWYTPKLGSFFVDNLNEWSDPRIGRWATLAEGEYAGIPSGYLPGQPPAAKSTLLTALQIEPLLGNIMNYSELQLALAEAAAKGWVTSKTAQFYYETGVTNAITLWNLTVPAGYLGFAKVKWDDTYSLGQKMELIHKQKYYTMFFTDLQQWFEYRRTGHPVLPKGPGLVNNGIMPARLNYPFFVQTTNTANYNAAVAAQGKDDINTLVWWQKQ</sequence>
<protein>
    <submittedName>
        <fullName evidence="1">SusD/RagB family nutrient-binding outer membrane lipoprotein</fullName>
    </submittedName>
</protein>
<keyword evidence="2" id="KW-1185">Reference proteome</keyword>
<evidence type="ECO:0000313" key="2">
    <source>
        <dbReference type="Proteomes" id="UP001204376"/>
    </source>
</evidence>
<dbReference type="Gene3D" id="1.25.40.390">
    <property type="match status" value="1"/>
</dbReference>
<dbReference type="EMBL" id="JANHOH010000002">
    <property type="protein sequence ID" value="MCQ6958670.1"/>
    <property type="molecule type" value="Genomic_DNA"/>
</dbReference>
<dbReference type="Proteomes" id="UP001204376">
    <property type="component" value="Unassembled WGS sequence"/>
</dbReference>
<dbReference type="InterPro" id="IPR041662">
    <property type="entry name" value="SusD-like_2"/>
</dbReference>
<gene>
    <name evidence="1" type="ORF">NPE20_11905</name>
</gene>
<organism evidence="1 2">
    <name type="scientific">Mucilaginibacter aquariorum</name>
    <dbReference type="NCBI Taxonomy" id="2967225"/>
    <lineage>
        <taxon>Bacteria</taxon>
        <taxon>Pseudomonadati</taxon>
        <taxon>Bacteroidota</taxon>
        <taxon>Sphingobacteriia</taxon>
        <taxon>Sphingobacteriales</taxon>
        <taxon>Sphingobacteriaceae</taxon>
        <taxon>Mucilaginibacter</taxon>
    </lineage>
</organism>
<proteinExistence type="predicted"/>
<dbReference type="RefSeq" id="WP_256538867.1">
    <property type="nucleotide sequence ID" value="NZ_JANHOH010000002.1"/>
</dbReference>
<evidence type="ECO:0000313" key="1">
    <source>
        <dbReference type="EMBL" id="MCQ6958670.1"/>
    </source>
</evidence>
<dbReference type="SUPFAM" id="SSF48452">
    <property type="entry name" value="TPR-like"/>
    <property type="match status" value="1"/>
</dbReference>
<reference evidence="1 2" key="1">
    <citation type="submission" date="2022-07" db="EMBL/GenBank/DDBJ databases">
        <title>Mucilaginibacter sp. JC4.</title>
        <authorList>
            <person name="Le V."/>
            <person name="Ko S.-R."/>
            <person name="Ahn C.-Y."/>
            <person name="Oh H.-M."/>
        </authorList>
    </citation>
    <scope>NUCLEOTIDE SEQUENCE [LARGE SCALE GENOMIC DNA]</scope>
    <source>
        <strain evidence="1 2">JC4</strain>
    </source>
</reference>
<accession>A0ABT1T2M4</accession>
<dbReference type="InterPro" id="IPR011990">
    <property type="entry name" value="TPR-like_helical_dom_sf"/>
</dbReference>